<gene>
    <name evidence="5" type="ORF">STAS_14993</name>
</gene>
<protein>
    <submittedName>
        <fullName evidence="5">Cysteine proteinase inhibitor</fullName>
    </submittedName>
</protein>
<feature type="signal peptide" evidence="3">
    <location>
        <begin position="1"/>
        <end position="15"/>
    </location>
</feature>
<dbReference type="PANTHER" id="PTHR47364:SF2">
    <property type="entry name" value="CYSTEINE PROTEINASE INHIBITOR 5"/>
    <property type="match status" value="1"/>
</dbReference>
<keyword evidence="6" id="KW-1185">Reference proteome</keyword>
<organism evidence="5 6">
    <name type="scientific">Striga asiatica</name>
    <name type="common">Asiatic witchweed</name>
    <name type="synonym">Buchnera asiatica</name>
    <dbReference type="NCBI Taxonomy" id="4170"/>
    <lineage>
        <taxon>Eukaryota</taxon>
        <taxon>Viridiplantae</taxon>
        <taxon>Streptophyta</taxon>
        <taxon>Embryophyta</taxon>
        <taxon>Tracheophyta</taxon>
        <taxon>Spermatophyta</taxon>
        <taxon>Magnoliopsida</taxon>
        <taxon>eudicotyledons</taxon>
        <taxon>Gunneridae</taxon>
        <taxon>Pentapetalae</taxon>
        <taxon>asterids</taxon>
        <taxon>lamiids</taxon>
        <taxon>Lamiales</taxon>
        <taxon>Orobanchaceae</taxon>
        <taxon>Buchnereae</taxon>
        <taxon>Striga</taxon>
    </lineage>
</organism>
<dbReference type="Proteomes" id="UP000325081">
    <property type="component" value="Unassembled WGS sequence"/>
</dbReference>
<evidence type="ECO:0000256" key="2">
    <source>
        <dbReference type="ARBA" id="ARBA00022704"/>
    </source>
</evidence>
<evidence type="ECO:0000256" key="3">
    <source>
        <dbReference type="SAM" id="SignalP"/>
    </source>
</evidence>
<name>A0A5A7Q0R1_STRAF</name>
<proteinExistence type="predicted"/>
<comment type="caution">
    <text evidence="5">The sequence shown here is derived from an EMBL/GenBank/DDBJ whole genome shotgun (WGS) entry which is preliminary data.</text>
</comment>
<reference evidence="6" key="1">
    <citation type="journal article" date="2019" name="Curr. Biol.">
        <title>Genome Sequence of Striga asiatica Provides Insight into the Evolution of Plant Parasitism.</title>
        <authorList>
            <person name="Yoshida S."/>
            <person name="Kim S."/>
            <person name="Wafula E.K."/>
            <person name="Tanskanen J."/>
            <person name="Kim Y.M."/>
            <person name="Honaas L."/>
            <person name="Yang Z."/>
            <person name="Spallek T."/>
            <person name="Conn C.E."/>
            <person name="Ichihashi Y."/>
            <person name="Cheong K."/>
            <person name="Cui S."/>
            <person name="Der J.P."/>
            <person name="Gundlach H."/>
            <person name="Jiao Y."/>
            <person name="Hori C."/>
            <person name="Ishida J.K."/>
            <person name="Kasahara H."/>
            <person name="Kiba T."/>
            <person name="Kim M.S."/>
            <person name="Koo N."/>
            <person name="Laohavisit A."/>
            <person name="Lee Y.H."/>
            <person name="Lumba S."/>
            <person name="McCourt P."/>
            <person name="Mortimer J.C."/>
            <person name="Mutuku J.M."/>
            <person name="Nomura T."/>
            <person name="Sasaki-Sekimoto Y."/>
            <person name="Seto Y."/>
            <person name="Wang Y."/>
            <person name="Wakatake T."/>
            <person name="Sakakibara H."/>
            <person name="Demura T."/>
            <person name="Yamaguchi S."/>
            <person name="Yoneyama K."/>
            <person name="Manabe R.I."/>
            <person name="Nelson D.C."/>
            <person name="Schulman A.H."/>
            <person name="Timko M.P."/>
            <person name="dePamphilis C.W."/>
            <person name="Choi D."/>
            <person name="Shirasu K."/>
        </authorList>
    </citation>
    <scope>NUCLEOTIDE SEQUENCE [LARGE SCALE GENOMIC DNA]</scope>
    <source>
        <strain evidence="6">cv. UVA1</strain>
    </source>
</reference>
<feature type="chain" id="PRO_5022876544" evidence="3">
    <location>
        <begin position="16"/>
        <end position="105"/>
    </location>
</feature>
<keyword evidence="2" id="KW-0789">Thiol protease inhibitor</keyword>
<dbReference type="Pfam" id="PF16845">
    <property type="entry name" value="SQAPI"/>
    <property type="match status" value="1"/>
</dbReference>
<dbReference type="SUPFAM" id="SSF54403">
    <property type="entry name" value="Cystatin/monellin"/>
    <property type="match status" value="1"/>
</dbReference>
<dbReference type="EMBL" id="BKCP01005516">
    <property type="protein sequence ID" value="GER38466.1"/>
    <property type="molecule type" value="Genomic_DNA"/>
</dbReference>
<dbReference type="OrthoDB" id="2016588at2759"/>
<feature type="domain" description="Cystatin" evidence="4">
    <location>
        <begin position="25"/>
        <end position="104"/>
    </location>
</feature>
<evidence type="ECO:0000313" key="6">
    <source>
        <dbReference type="Proteomes" id="UP000325081"/>
    </source>
</evidence>
<keyword evidence="3" id="KW-0732">Signal</keyword>
<evidence type="ECO:0000313" key="5">
    <source>
        <dbReference type="EMBL" id="GER38466.1"/>
    </source>
</evidence>
<evidence type="ECO:0000259" key="4">
    <source>
        <dbReference type="Pfam" id="PF16845"/>
    </source>
</evidence>
<keyword evidence="1" id="KW-0646">Protease inhibitor</keyword>
<dbReference type="InterPro" id="IPR000010">
    <property type="entry name" value="Cystatin_dom"/>
</dbReference>
<dbReference type="Gene3D" id="3.10.450.10">
    <property type="match status" value="1"/>
</dbReference>
<evidence type="ECO:0000256" key="1">
    <source>
        <dbReference type="ARBA" id="ARBA00022690"/>
    </source>
</evidence>
<dbReference type="InterPro" id="IPR046350">
    <property type="entry name" value="Cystatin_sf"/>
</dbReference>
<sequence length="105" mass="12145">MLFLILLTTLVLTEGYNRDMKNLTNPNDPNVLMVAKFAVTKYNRIARQKLSFLTVIKAHKEVHRGLAVYQLIMSAKDNDSFNPETYYACVQWKVLSKNPTLESFF</sequence>
<dbReference type="AlphaFoldDB" id="A0A5A7Q0R1"/>
<dbReference type="PANTHER" id="PTHR47364">
    <property type="entry name" value="CYSTEINE PROTEINASE INHIBITOR 5"/>
    <property type="match status" value="1"/>
</dbReference>
<dbReference type="GO" id="GO:0004869">
    <property type="term" value="F:cysteine-type endopeptidase inhibitor activity"/>
    <property type="evidence" value="ECO:0007669"/>
    <property type="project" value="UniProtKB-KW"/>
</dbReference>
<accession>A0A5A7Q0R1</accession>
<dbReference type="CDD" id="cd00042">
    <property type="entry name" value="CY"/>
    <property type="match status" value="1"/>
</dbReference>